<feature type="compositionally biased region" description="Polar residues" evidence="1">
    <location>
        <begin position="13"/>
        <end position="22"/>
    </location>
</feature>
<gene>
    <name evidence="2" type="ORF">LY79DRAFT_565000</name>
</gene>
<protein>
    <submittedName>
        <fullName evidence="2">Uncharacterized protein</fullName>
    </submittedName>
</protein>
<evidence type="ECO:0000313" key="3">
    <source>
        <dbReference type="Proteomes" id="UP001230504"/>
    </source>
</evidence>
<comment type="caution">
    <text evidence="2">The sequence shown here is derived from an EMBL/GenBank/DDBJ whole genome shotgun (WGS) entry which is preliminary data.</text>
</comment>
<organism evidence="2 3">
    <name type="scientific">Colletotrichum navitas</name>
    <dbReference type="NCBI Taxonomy" id="681940"/>
    <lineage>
        <taxon>Eukaryota</taxon>
        <taxon>Fungi</taxon>
        <taxon>Dikarya</taxon>
        <taxon>Ascomycota</taxon>
        <taxon>Pezizomycotina</taxon>
        <taxon>Sordariomycetes</taxon>
        <taxon>Hypocreomycetidae</taxon>
        <taxon>Glomerellales</taxon>
        <taxon>Glomerellaceae</taxon>
        <taxon>Colletotrichum</taxon>
        <taxon>Colletotrichum graminicola species complex</taxon>
    </lineage>
</organism>
<proteinExistence type="predicted"/>
<sequence length="90" mass="9410">MRRISGSGWTGQRRFSSPNASPNPMHMAPSRPLQNPLTRSPCPSGASSPELRSVHLGAGPGGSVTFCSPVGRHAAKRILHQSAPLAIMVG</sequence>
<keyword evidence="3" id="KW-1185">Reference proteome</keyword>
<dbReference type="RefSeq" id="XP_060410336.1">
    <property type="nucleotide sequence ID" value="XM_060558709.1"/>
</dbReference>
<dbReference type="Proteomes" id="UP001230504">
    <property type="component" value="Unassembled WGS sequence"/>
</dbReference>
<dbReference type="EMBL" id="JAHLJV010000070">
    <property type="protein sequence ID" value="KAK1579185.1"/>
    <property type="molecule type" value="Genomic_DNA"/>
</dbReference>
<evidence type="ECO:0000256" key="1">
    <source>
        <dbReference type="SAM" id="MobiDB-lite"/>
    </source>
</evidence>
<reference evidence="2" key="1">
    <citation type="submission" date="2021-06" db="EMBL/GenBank/DDBJ databases">
        <title>Comparative genomics, transcriptomics and evolutionary studies reveal genomic signatures of adaptation to plant cell wall in hemibiotrophic fungi.</title>
        <authorList>
            <consortium name="DOE Joint Genome Institute"/>
            <person name="Baroncelli R."/>
            <person name="Diaz J.F."/>
            <person name="Benocci T."/>
            <person name="Peng M."/>
            <person name="Battaglia E."/>
            <person name="Haridas S."/>
            <person name="Andreopoulos W."/>
            <person name="Labutti K."/>
            <person name="Pangilinan J."/>
            <person name="Floch G.L."/>
            <person name="Makela M.R."/>
            <person name="Henrissat B."/>
            <person name="Grigoriev I.V."/>
            <person name="Crouch J.A."/>
            <person name="De Vries R.P."/>
            <person name="Sukno S.A."/>
            <person name="Thon M.R."/>
        </authorList>
    </citation>
    <scope>NUCLEOTIDE SEQUENCE</scope>
    <source>
        <strain evidence="2">CBS 125086</strain>
    </source>
</reference>
<name>A0AAD8UZE7_9PEZI</name>
<accession>A0AAD8UZE7</accession>
<evidence type="ECO:0000313" key="2">
    <source>
        <dbReference type="EMBL" id="KAK1579185.1"/>
    </source>
</evidence>
<dbReference type="AlphaFoldDB" id="A0AAD8UZE7"/>
<feature type="region of interest" description="Disordered" evidence="1">
    <location>
        <begin position="1"/>
        <end position="59"/>
    </location>
</feature>
<dbReference type="GeneID" id="85442949"/>